<feature type="DNA-binding region" description="H-T-H motif" evidence="4">
    <location>
        <begin position="31"/>
        <end position="50"/>
    </location>
</feature>
<name>A0A2S9PTX0_9ACTN</name>
<dbReference type="PANTHER" id="PTHR30055">
    <property type="entry name" value="HTH-TYPE TRANSCRIPTIONAL REGULATOR RUTR"/>
    <property type="match status" value="1"/>
</dbReference>
<dbReference type="AlphaFoldDB" id="A0A2S9PTX0"/>
<keyword evidence="1" id="KW-0805">Transcription regulation</keyword>
<evidence type="ECO:0000256" key="4">
    <source>
        <dbReference type="PROSITE-ProRule" id="PRU00335"/>
    </source>
</evidence>
<evidence type="ECO:0000256" key="3">
    <source>
        <dbReference type="ARBA" id="ARBA00023163"/>
    </source>
</evidence>
<evidence type="ECO:0000256" key="1">
    <source>
        <dbReference type="ARBA" id="ARBA00023015"/>
    </source>
</evidence>
<evidence type="ECO:0000256" key="2">
    <source>
        <dbReference type="ARBA" id="ARBA00023125"/>
    </source>
</evidence>
<dbReference type="GO" id="GO:0000976">
    <property type="term" value="F:transcription cis-regulatory region binding"/>
    <property type="evidence" value="ECO:0007669"/>
    <property type="project" value="TreeGrafter"/>
</dbReference>
<dbReference type="PROSITE" id="PS50977">
    <property type="entry name" value="HTH_TETR_2"/>
    <property type="match status" value="1"/>
</dbReference>
<proteinExistence type="predicted"/>
<dbReference type="InterPro" id="IPR023772">
    <property type="entry name" value="DNA-bd_HTH_TetR-type_CS"/>
</dbReference>
<dbReference type="Gene3D" id="1.10.357.10">
    <property type="entry name" value="Tetracycline Repressor, domain 2"/>
    <property type="match status" value="1"/>
</dbReference>
<accession>A0A2S9PTX0</accession>
<keyword evidence="7" id="KW-1185">Reference proteome</keyword>
<dbReference type="Pfam" id="PF21935">
    <property type="entry name" value="TetR_C_45"/>
    <property type="match status" value="1"/>
</dbReference>
<dbReference type="InterPro" id="IPR054126">
    <property type="entry name" value="CprB_TetR_C"/>
</dbReference>
<dbReference type="InterPro" id="IPR050109">
    <property type="entry name" value="HTH-type_TetR-like_transc_reg"/>
</dbReference>
<dbReference type="PRINTS" id="PR00455">
    <property type="entry name" value="HTHTETR"/>
</dbReference>
<dbReference type="Proteomes" id="UP000239322">
    <property type="component" value="Unassembled WGS sequence"/>
</dbReference>
<dbReference type="SUPFAM" id="SSF46689">
    <property type="entry name" value="Homeodomain-like"/>
    <property type="match status" value="1"/>
</dbReference>
<organism evidence="6 7">
    <name type="scientific">Streptomyces solincola</name>
    <dbReference type="NCBI Taxonomy" id="2100817"/>
    <lineage>
        <taxon>Bacteria</taxon>
        <taxon>Bacillati</taxon>
        <taxon>Actinomycetota</taxon>
        <taxon>Actinomycetes</taxon>
        <taxon>Kitasatosporales</taxon>
        <taxon>Streptomycetaceae</taxon>
        <taxon>Streptomyces</taxon>
    </lineage>
</organism>
<dbReference type="SUPFAM" id="SSF48498">
    <property type="entry name" value="Tetracyclin repressor-like, C-terminal domain"/>
    <property type="match status" value="1"/>
</dbReference>
<feature type="domain" description="HTH tetR-type" evidence="5">
    <location>
        <begin position="8"/>
        <end position="68"/>
    </location>
</feature>
<dbReference type="OrthoDB" id="3237195at2"/>
<dbReference type="PROSITE" id="PS01081">
    <property type="entry name" value="HTH_TETR_1"/>
    <property type="match status" value="1"/>
</dbReference>
<comment type="caution">
    <text evidence="6">The sequence shown here is derived from an EMBL/GenBank/DDBJ whole genome shotgun (WGS) entry which is preliminary data.</text>
</comment>
<dbReference type="Pfam" id="PF00440">
    <property type="entry name" value="TetR_N"/>
    <property type="match status" value="1"/>
</dbReference>
<protein>
    <recommendedName>
        <fullName evidence="5">HTH tetR-type domain-containing protein</fullName>
    </recommendedName>
</protein>
<dbReference type="PANTHER" id="PTHR30055:SF234">
    <property type="entry name" value="HTH-TYPE TRANSCRIPTIONAL REGULATOR BETI"/>
    <property type="match status" value="1"/>
</dbReference>
<dbReference type="InterPro" id="IPR001647">
    <property type="entry name" value="HTH_TetR"/>
</dbReference>
<reference evidence="6 7" key="1">
    <citation type="submission" date="2018-03" db="EMBL/GenBank/DDBJ databases">
        <title>Novel Streptomyces sp. from soil.</title>
        <authorList>
            <person name="Tan G.Y.A."/>
            <person name="Lee Z.Y."/>
        </authorList>
    </citation>
    <scope>NUCLEOTIDE SEQUENCE [LARGE SCALE GENOMIC DNA]</scope>
    <source>
        <strain evidence="6 7">ST5x</strain>
    </source>
</reference>
<gene>
    <name evidence="6" type="ORF">C6N75_18290</name>
</gene>
<keyword evidence="3" id="KW-0804">Transcription</keyword>
<dbReference type="InterPro" id="IPR047923">
    <property type="entry name" value="ArpA-like"/>
</dbReference>
<keyword evidence="2 4" id="KW-0238">DNA-binding</keyword>
<evidence type="ECO:0000313" key="7">
    <source>
        <dbReference type="Proteomes" id="UP000239322"/>
    </source>
</evidence>
<dbReference type="GO" id="GO:0003700">
    <property type="term" value="F:DNA-binding transcription factor activity"/>
    <property type="evidence" value="ECO:0007669"/>
    <property type="project" value="TreeGrafter"/>
</dbReference>
<dbReference type="NCBIfam" id="NF041196">
    <property type="entry name" value="ScbR_bind_reg"/>
    <property type="match status" value="1"/>
</dbReference>
<dbReference type="InterPro" id="IPR009057">
    <property type="entry name" value="Homeodomain-like_sf"/>
</dbReference>
<sequence>MVKQERAARTRQMLIRAAAEVFAEDGFASASLTTISRRAGVSNGALHFHFANKAALAQAVEDDAARILHRITEQAAVDHSCPLDELVDVTHRLVRRMAEDTIVRAGFGLCRDTACPSAAELRGDWQQWVEGRLGQAELDGQLAGDVSAEAAAATVVAATVGFEVLGGRDPRWLSEQRLSRFWDLLLPRLTGPREPAAAGPCGGSGGTPEAS</sequence>
<evidence type="ECO:0000259" key="5">
    <source>
        <dbReference type="PROSITE" id="PS50977"/>
    </source>
</evidence>
<dbReference type="EMBL" id="PVLV01000275">
    <property type="protein sequence ID" value="PRH77823.1"/>
    <property type="molecule type" value="Genomic_DNA"/>
</dbReference>
<evidence type="ECO:0000313" key="6">
    <source>
        <dbReference type="EMBL" id="PRH77823.1"/>
    </source>
</evidence>
<dbReference type="InterPro" id="IPR036271">
    <property type="entry name" value="Tet_transcr_reg_TetR-rel_C_sf"/>
</dbReference>
<dbReference type="RefSeq" id="WP_105869978.1">
    <property type="nucleotide sequence ID" value="NZ_PVLV01000275.1"/>
</dbReference>